<dbReference type="Proteomes" id="UP000198859">
    <property type="component" value="Chromosome I"/>
</dbReference>
<gene>
    <name evidence="1" type="ORF">SAMN04488570_1607</name>
</gene>
<organism evidence="1 2">
    <name type="scientific">Nocardioides scoriae</name>
    <dbReference type="NCBI Taxonomy" id="642780"/>
    <lineage>
        <taxon>Bacteria</taxon>
        <taxon>Bacillati</taxon>
        <taxon>Actinomycetota</taxon>
        <taxon>Actinomycetes</taxon>
        <taxon>Propionibacteriales</taxon>
        <taxon>Nocardioidaceae</taxon>
        <taxon>Nocardioides</taxon>
    </lineage>
</organism>
<keyword evidence="2" id="KW-1185">Reference proteome</keyword>
<evidence type="ECO:0000313" key="1">
    <source>
        <dbReference type="EMBL" id="SDS31448.1"/>
    </source>
</evidence>
<proteinExistence type="predicted"/>
<dbReference type="RefSeq" id="WP_091728177.1">
    <property type="nucleotide sequence ID" value="NZ_LT629757.1"/>
</dbReference>
<dbReference type="AlphaFoldDB" id="A0A1H1R6T7"/>
<evidence type="ECO:0000313" key="2">
    <source>
        <dbReference type="Proteomes" id="UP000198859"/>
    </source>
</evidence>
<sequence length="155" mass="15870">MSPTLVARTGLVTPAPDGPHVEQVGWGVARQVARVLGEALAAQDREPPAVLAELSGLAERPGFVAYVVFAGRTATAAALVQLAADDELAVHLGDVVVEPDPGRARWAREALVVRALHDAAAAGVPWLAVAQAGTGPGEGDVPHADDLDLRPLGFG</sequence>
<protein>
    <submittedName>
        <fullName evidence="1">Uncharacterized protein</fullName>
    </submittedName>
</protein>
<name>A0A1H1R6T7_9ACTN</name>
<dbReference type="OrthoDB" id="3831244at2"/>
<accession>A0A1H1R6T7</accession>
<dbReference type="STRING" id="642780.SAMN04488570_1607"/>
<dbReference type="EMBL" id="LT629757">
    <property type="protein sequence ID" value="SDS31448.1"/>
    <property type="molecule type" value="Genomic_DNA"/>
</dbReference>
<reference evidence="2" key="1">
    <citation type="submission" date="2016-10" db="EMBL/GenBank/DDBJ databases">
        <authorList>
            <person name="Varghese N."/>
            <person name="Submissions S."/>
        </authorList>
    </citation>
    <scope>NUCLEOTIDE SEQUENCE [LARGE SCALE GENOMIC DNA]</scope>
    <source>
        <strain evidence="2">DSM 22127</strain>
    </source>
</reference>